<dbReference type="AlphaFoldDB" id="A0AAD4VZ88"/>
<sequence length="106" mass="11633">MASSKTFLLLGLVCVVRILILSEASARELAETTSQIYRHSFFMNKEKAYEGGEDQGTNKGGGNNLGGKRDPGHKHDPYHRGRKGYGRDHGHYEEPGPGTAETETTI</sequence>
<proteinExistence type="predicted"/>
<gene>
    <name evidence="3" type="ORF">L3X38_024065</name>
</gene>
<evidence type="ECO:0000256" key="2">
    <source>
        <dbReference type="SAM" id="SignalP"/>
    </source>
</evidence>
<feature type="compositionally biased region" description="Low complexity" evidence="1">
    <location>
        <begin position="95"/>
        <end position="106"/>
    </location>
</feature>
<evidence type="ECO:0000313" key="3">
    <source>
        <dbReference type="EMBL" id="KAI5333933.1"/>
    </source>
</evidence>
<name>A0AAD4VZ88_PRUDU</name>
<dbReference type="PANTHER" id="PTHR37389:SF16">
    <property type="entry name" value="GLYCINE-RICH CELL WALL STRUCTURAL PROTEIN"/>
    <property type="match status" value="1"/>
</dbReference>
<keyword evidence="4" id="KW-1185">Reference proteome</keyword>
<evidence type="ECO:0008006" key="5">
    <source>
        <dbReference type="Google" id="ProtNLM"/>
    </source>
</evidence>
<feature type="region of interest" description="Disordered" evidence="1">
    <location>
        <begin position="48"/>
        <end position="106"/>
    </location>
</feature>
<dbReference type="PANTHER" id="PTHR37389">
    <property type="entry name" value="NODULIN-24"/>
    <property type="match status" value="1"/>
</dbReference>
<reference evidence="3 4" key="1">
    <citation type="journal article" date="2022" name="G3 (Bethesda)">
        <title>Whole-genome sequence and methylome profiling of the almond [Prunus dulcis (Mill.) D.A. Webb] cultivar 'Nonpareil'.</title>
        <authorList>
            <person name="D'Amico-Willman K.M."/>
            <person name="Ouma W.Z."/>
            <person name="Meulia T."/>
            <person name="Sideli G.M."/>
            <person name="Gradziel T.M."/>
            <person name="Fresnedo-Ramirez J."/>
        </authorList>
    </citation>
    <scope>NUCLEOTIDE SEQUENCE [LARGE SCALE GENOMIC DNA]</scope>
    <source>
        <strain evidence="3">Clone GOH B32 T37-40</strain>
    </source>
</reference>
<comment type="caution">
    <text evidence="3">The sequence shown here is derived from an EMBL/GenBank/DDBJ whole genome shotgun (WGS) entry which is preliminary data.</text>
</comment>
<dbReference type="Pfam" id="PF07172">
    <property type="entry name" value="GRP"/>
    <property type="match status" value="1"/>
</dbReference>
<accession>A0AAD4VZ88</accession>
<keyword evidence="2" id="KW-0732">Signal</keyword>
<feature type="compositionally biased region" description="Basic and acidic residues" evidence="1">
    <location>
        <begin position="67"/>
        <end position="94"/>
    </location>
</feature>
<evidence type="ECO:0000313" key="4">
    <source>
        <dbReference type="Proteomes" id="UP001054821"/>
    </source>
</evidence>
<feature type="chain" id="PRO_5042066787" description="Glycine-rich protein" evidence="2">
    <location>
        <begin position="27"/>
        <end position="106"/>
    </location>
</feature>
<dbReference type="EMBL" id="JAJFAZ020000004">
    <property type="protein sequence ID" value="KAI5333933.1"/>
    <property type="molecule type" value="Genomic_DNA"/>
</dbReference>
<dbReference type="InterPro" id="IPR010800">
    <property type="entry name" value="GRP"/>
</dbReference>
<dbReference type="Proteomes" id="UP001054821">
    <property type="component" value="Chromosome 4"/>
</dbReference>
<feature type="signal peptide" evidence="2">
    <location>
        <begin position="1"/>
        <end position="26"/>
    </location>
</feature>
<evidence type="ECO:0000256" key="1">
    <source>
        <dbReference type="SAM" id="MobiDB-lite"/>
    </source>
</evidence>
<protein>
    <recommendedName>
        <fullName evidence="5">Glycine-rich protein</fullName>
    </recommendedName>
</protein>
<organism evidence="3 4">
    <name type="scientific">Prunus dulcis</name>
    <name type="common">Almond</name>
    <name type="synonym">Amygdalus dulcis</name>
    <dbReference type="NCBI Taxonomy" id="3755"/>
    <lineage>
        <taxon>Eukaryota</taxon>
        <taxon>Viridiplantae</taxon>
        <taxon>Streptophyta</taxon>
        <taxon>Embryophyta</taxon>
        <taxon>Tracheophyta</taxon>
        <taxon>Spermatophyta</taxon>
        <taxon>Magnoliopsida</taxon>
        <taxon>eudicotyledons</taxon>
        <taxon>Gunneridae</taxon>
        <taxon>Pentapetalae</taxon>
        <taxon>rosids</taxon>
        <taxon>fabids</taxon>
        <taxon>Rosales</taxon>
        <taxon>Rosaceae</taxon>
        <taxon>Amygdaloideae</taxon>
        <taxon>Amygdaleae</taxon>
        <taxon>Prunus</taxon>
    </lineage>
</organism>